<name>A0A3P1BU04_9BACT</name>
<protein>
    <submittedName>
        <fullName evidence="3">DUF2147 domain-containing protein</fullName>
    </submittedName>
</protein>
<dbReference type="RefSeq" id="WP_124875271.1">
    <property type="nucleotide sequence ID" value="NZ_RQJO01000008.1"/>
</dbReference>
<reference evidence="3 4" key="1">
    <citation type="submission" date="2018-11" db="EMBL/GenBank/DDBJ databases">
        <authorList>
            <person name="Zhou Z."/>
            <person name="Wang G."/>
        </authorList>
    </citation>
    <scope>NUCLEOTIDE SEQUENCE [LARGE SCALE GENOMIC DNA]</scope>
    <source>
        <strain evidence="3 4">KCTC52004</strain>
    </source>
</reference>
<dbReference type="EMBL" id="RQJO01000008">
    <property type="protein sequence ID" value="RRB04492.1"/>
    <property type="molecule type" value="Genomic_DNA"/>
</dbReference>
<evidence type="ECO:0000256" key="1">
    <source>
        <dbReference type="SAM" id="SignalP"/>
    </source>
</evidence>
<proteinExistence type="predicted"/>
<feature type="domain" description="DUF2147" evidence="2">
    <location>
        <begin position="33"/>
        <end position="150"/>
    </location>
</feature>
<dbReference type="OrthoDB" id="9814399at2"/>
<gene>
    <name evidence="3" type="ORF">EHT25_13435</name>
</gene>
<evidence type="ECO:0000259" key="2">
    <source>
        <dbReference type="Pfam" id="PF09917"/>
    </source>
</evidence>
<dbReference type="Pfam" id="PF09917">
    <property type="entry name" value="DUF2147"/>
    <property type="match status" value="1"/>
</dbReference>
<feature type="signal peptide" evidence="1">
    <location>
        <begin position="1"/>
        <end position="28"/>
    </location>
</feature>
<keyword evidence="1" id="KW-0732">Signal</keyword>
<evidence type="ECO:0000313" key="3">
    <source>
        <dbReference type="EMBL" id="RRB04492.1"/>
    </source>
</evidence>
<evidence type="ECO:0000313" key="4">
    <source>
        <dbReference type="Proteomes" id="UP000271925"/>
    </source>
</evidence>
<feature type="chain" id="PRO_5018035389" evidence="1">
    <location>
        <begin position="29"/>
        <end position="152"/>
    </location>
</feature>
<dbReference type="PANTHER" id="PTHR36919:SF2">
    <property type="entry name" value="BLL6627 PROTEIN"/>
    <property type="match status" value="1"/>
</dbReference>
<dbReference type="Gene3D" id="2.40.128.520">
    <property type="match status" value="1"/>
</dbReference>
<accession>A0A3P1BU04</accession>
<dbReference type="PANTHER" id="PTHR36919">
    <property type="entry name" value="BLR1215 PROTEIN"/>
    <property type="match status" value="1"/>
</dbReference>
<keyword evidence="4" id="KW-1185">Reference proteome</keyword>
<dbReference type="AlphaFoldDB" id="A0A3P1BU04"/>
<comment type="caution">
    <text evidence="3">The sequence shown here is derived from an EMBL/GenBank/DDBJ whole genome shotgun (WGS) entry which is preliminary data.</text>
</comment>
<dbReference type="Proteomes" id="UP000271925">
    <property type="component" value="Unassembled WGS sequence"/>
</dbReference>
<dbReference type="InterPro" id="IPR019223">
    <property type="entry name" value="DUF2147"/>
</dbReference>
<organism evidence="3 4">
    <name type="scientific">Larkinella rosea</name>
    <dbReference type="NCBI Taxonomy" id="2025312"/>
    <lineage>
        <taxon>Bacteria</taxon>
        <taxon>Pseudomonadati</taxon>
        <taxon>Bacteroidota</taxon>
        <taxon>Cytophagia</taxon>
        <taxon>Cytophagales</taxon>
        <taxon>Spirosomataceae</taxon>
        <taxon>Larkinella</taxon>
    </lineage>
</organism>
<sequence>MKKKQKILWFLLPALLPFLTGISSSLSANRIVGIWESVDKDLRIEMQEEKDHQFVGKVVWFYCPPGTPPMEQCLDSENPDPALRSRSWLGLRVVEKLTYQGENKWGGGKVYDPNTGHTFDTEVRLVSLDQLNVRGYWKFVWLGRSLQFKRVQ</sequence>